<accession>A0AA38FJ89</accession>
<name>A0AA38FJ89_TAXCH</name>
<dbReference type="EMBL" id="JAHRHJ020000008">
    <property type="protein sequence ID" value="KAH9304646.1"/>
    <property type="molecule type" value="Genomic_DNA"/>
</dbReference>
<protein>
    <submittedName>
        <fullName evidence="1">Uncharacterized protein</fullName>
    </submittedName>
</protein>
<evidence type="ECO:0000313" key="2">
    <source>
        <dbReference type="Proteomes" id="UP000824469"/>
    </source>
</evidence>
<dbReference type="AlphaFoldDB" id="A0AA38FJ89"/>
<proteinExistence type="predicted"/>
<dbReference type="Proteomes" id="UP000824469">
    <property type="component" value="Unassembled WGS sequence"/>
</dbReference>
<comment type="caution">
    <text evidence="1">The sequence shown here is derived from an EMBL/GenBank/DDBJ whole genome shotgun (WGS) entry which is preliminary data.</text>
</comment>
<feature type="non-terminal residue" evidence="1">
    <location>
        <position position="69"/>
    </location>
</feature>
<keyword evidence="2" id="KW-1185">Reference proteome</keyword>
<gene>
    <name evidence="1" type="ORF">KI387_009050</name>
</gene>
<evidence type="ECO:0000313" key="1">
    <source>
        <dbReference type="EMBL" id="KAH9304646.1"/>
    </source>
</evidence>
<feature type="non-terminal residue" evidence="1">
    <location>
        <position position="1"/>
    </location>
</feature>
<organism evidence="1 2">
    <name type="scientific">Taxus chinensis</name>
    <name type="common">Chinese yew</name>
    <name type="synonym">Taxus wallichiana var. chinensis</name>
    <dbReference type="NCBI Taxonomy" id="29808"/>
    <lineage>
        <taxon>Eukaryota</taxon>
        <taxon>Viridiplantae</taxon>
        <taxon>Streptophyta</taxon>
        <taxon>Embryophyta</taxon>
        <taxon>Tracheophyta</taxon>
        <taxon>Spermatophyta</taxon>
        <taxon>Pinopsida</taxon>
        <taxon>Pinidae</taxon>
        <taxon>Conifers II</taxon>
        <taxon>Cupressales</taxon>
        <taxon>Taxaceae</taxon>
        <taxon>Taxus</taxon>
    </lineage>
</organism>
<sequence>SEVVPHEFMASTMIEEGIEKESNKDGCINLNGNKIPKGLVSLEDLFDKHDMYIKSKISNEARHFVEYEN</sequence>
<reference evidence="1 2" key="1">
    <citation type="journal article" date="2021" name="Nat. Plants">
        <title>The Taxus genome provides insights into paclitaxel biosynthesis.</title>
        <authorList>
            <person name="Xiong X."/>
            <person name="Gou J."/>
            <person name="Liao Q."/>
            <person name="Li Y."/>
            <person name="Zhou Q."/>
            <person name="Bi G."/>
            <person name="Li C."/>
            <person name="Du R."/>
            <person name="Wang X."/>
            <person name="Sun T."/>
            <person name="Guo L."/>
            <person name="Liang H."/>
            <person name="Lu P."/>
            <person name="Wu Y."/>
            <person name="Zhang Z."/>
            <person name="Ro D.K."/>
            <person name="Shang Y."/>
            <person name="Huang S."/>
            <person name="Yan J."/>
        </authorList>
    </citation>
    <scope>NUCLEOTIDE SEQUENCE [LARGE SCALE GENOMIC DNA]</scope>
    <source>
        <strain evidence="1">Ta-2019</strain>
    </source>
</reference>